<keyword evidence="2" id="KW-1185">Reference proteome</keyword>
<dbReference type="RefSeq" id="WP_231445988.1">
    <property type="nucleotide sequence ID" value="NZ_JAJOMB010000014.1"/>
</dbReference>
<sequence>MDTLARACVSARLDLGFPVLTLDDELWEELIRQVLPASEVDELFPELAEHASELTRLQALPRAERALELAARLGSWEGVVQGEEAEVLPRGLGRDAREAVTPLLHRTGEAWRAAKILADLGDPEAVEALSAALPWLKTSDQRWTAMALSRLGRLDLVVNVPDDVRAAAVAAPYLGFRDHAVVTLPLDYRQLEQALPELERLLHEELRPGAAYCTITPDEVPIALAALGSEHVVVRRHAVCVLGEKRLGQEEIHPALMRAAEEDTSPDVRRLARLSLEYLG</sequence>
<evidence type="ECO:0000313" key="1">
    <source>
        <dbReference type="EMBL" id="MCD5313936.1"/>
    </source>
</evidence>
<dbReference type="InterPro" id="IPR011989">
    <property type="entry name" value="ARM-like"/>
</dbReference>
<dbReference type="SUPFAM" id="SSF48371">
    <property type="entry name" value="ARM repeat"/>
    <property type="match status" value="1"/>
</dbReference>
<protein>
    <recommendedName>
        <fullName evidence="3">HEAT repeat domain-containing protein</fullName>
    </recommendedName>
</protein>
<gene>
    <name evidence="1" type="ORF">LR394_23800</name>
</gene>
<accession>A0A9X1NHM3</accession>
<dbReference type="Gene3D" id="1.25.10.10">
    <property type="entry name" value="Leucine-rich Repeat Variant"/>
    <property type="match status" value="1"/>
</dbReference>
<reference evidence="1" key="1">
    <citation type="submission" date="2021-11" db="EMBL/GenBank/DDBJ databases">
        <title>Streptomyces corallinus and Kineosporia corallina sp. nov., two new coral-derived marine actinobacteria.</title>
        <authorList>
            <person name="Buangrab K."/>
            <person name="Sutthacheep M."/>
            <person name="Yeemin T."/>
            <person name="Harunari E."/>
            <person name="Igarashi Y."/>
            <person name="Sripreechasak P."/>
            <person name="Kanchanasin P."/>
            <person name="Tanasupawat S."/>
            <person name="Phongsopitanun W."/>
        </authorList>
    </citation>
    <scope>NUCLEOTIDE SEQUENCE</scope>
    <source>
        <strain evidence="1">JCM 31032</strain>
    </source>
</reference>
<evidence type="ECO:0008006" key="3">
    <source>
        <dbReference type="Google" id="ProtNLM"/>
    </source>
</evidence>
<proteinExistence type="predicted"/>
<dbReference type="InterPro" id="IPR016024">
    <property type="entry name" value="ARM-type_fold"/>
</dbReference>
<organism evidence="1 2">
    <name type="scientific">Kineosporia babensis</name>
    <dbReference type="NCBI Taxonomy" id="499548"/>
    <lineage>
        <taxon>Bacteria</taxon>
        <taxon>Bacillati</taxon>
        <taxon>Actinomycetota</taxon>
        <taxon>Actinomycetes</taxon>
        <taxon>Kineosporiales</taxon>
        <taxon>Kineosporiaceae</taxon>
        <taxon>Kineosporia</taxon>
    </lineage>
</organism>
<evidence type="ECO:0000313" key="2">
    <source>
        <dbReference type="Proteomes" id="UP001138997"/>
    </source>
</evidence>
<dbReference type="Proteomes" id="UP001138997">
    <property type="component" value="Unassembled WGS sequence"/>
</dbReference>
<dbReference type="AlphaFoldDB" id="A0A9X1NHM3"/>
<comment type="caution">
    <text evidence="1">The sequence shown here is derived from an EMBL/GenBank/DDBJ whole genome shotgun (WGS) entry which is preliminary data.</text>
</comment>
<name>A0A9X1NHM3_9ACTN</name>
<dbReference type="EMBL" id="JAJOMB010000014">
    <property type="protein sequence ID" value="MCD5313936.1"/>
    <property type="molecule type" value="Genomic_DNA"/>
</dbReference>